<dbReference type="OrthoDB" id="10643985at2759"/>
<proteinExistence type="predicted"/>
<protein>
    <submittedName>
        <fullName evidence="2">Uncharacterized protein</fullName>
    </submittedName>
</protein>
<dbReference type="EMBL" id="JAACJK010000163">
    <property type="protein sequence ID" value="KAF5325833.1"/>
    <property type="molecule type" value="Genomic_DNA"/>
</dbReference>
<feature type="region of interest" description="Disordered" evidence="1">
    <location>
        <begin position="231"/>
        <end position="333"/>
    </location>
</feature>
<accession>A0A8H5BME1</accession>
<keyword evidence="3" id="KW-1185">Reference proteome</keyword>
<feature type="compositionally biased region" description="Basic and acidic residues" evidence="1">
    <location>
        <begin position="37"/>
        <end position="60"/>
    </location>
</feature>
<feature type="compositionally biased region" description="Pro residues" evidence="1">
    <location>
        <begin position="247"/>
        <end position="256"/>
    </location>
</feature>
<evidence type="ECO:0000256" key="1">
    <source>
        <dbReference type="SAM" id="MobiDB-lite"/>
    </source>
</evidence>
<gene>
    <name evidence="2" type="ORF">D9611_000623</name>
</gene>
<feature type="region of interest" description="Disordered" evidence="1">
    <location>
        <begin position="116"/>
        <end position="201"/>
    </location>
</feature>
<evidence type="ECO:0000313" key="2">
    <source>
        <dbReference type="EMBL" id="KAF5325833.1"/>
    </source>
</evidence>
<feature type="region of interest" description="Disordered" evidence="1">
    <location>
        <begin position="1"/>
        <end position="61"/>
    </location>
</feature>
<reference evidence="2 3" key="1">
    <citation type="journal article" date="2020" name="ISME J.">
        <title>Uncovering the hidden diversity of litter-decomposition mechanisms in mushroom-forming fungi.</title>
        <authorList>
            <person name="Floudas D."/>
            <person name="Bentzer J."/>
            <person name="Ahren D."/>
            <person name="Johansson T."/>
            <person name="Persson P."/>
            <person name="Tunlid A."/>
        </authorList>
    </citation>
    <scope>NUCLEOTIDE SEQUENCE [LARGE SCALE GENOMIC DNA]</scope>
    <source>
        <strain evidence="2 3">CBS 175.51</strain>
    </source>
</reference>
<dbReference type="Proteomes" id="UP000541558">
    <property type="component" value="Unassembled WGS sequence"/>
</dbReference>
<sequence length="333" mass="35610">MSSQDENSLSEETQENTQHTVPLDDDSLGQPQVSEPRVLRETHREKEGHHVPNNRGEARYRRPAYRWPSIISCSEYKSGSFHFQIGQTQASTIILSGADSTFLTTALDDLDVAEDDESLVQTQHSPAPNSEVVDSGPDLSKSVDTLDPAAEEHGAGAPPTASGRISAHLSDKGEVTSDEESDSDENEDVRQDASPGAASEVAAYPCMFICNKYQEGSSHYEVSGSTIVILADPRSPTTPATGTHSPSHPPRMPTKPNPSRDAAVGNTQHPPIGAQGEQPNVVTDGETYLTEMGSKTTGTSRSEPPPPLTLSTEDDDQWVSVSPTEDPGSPVEG</sequence>
<feature type="compositionally biased region" description="Polar residues" evidence="1">
    <location>
        <begin position="235"/>
        <end position="246"/>
    </location>
</feature>
<evidence type="ECO:0000313" key="3">
    <source>
        <dbReference type="Proteomes" id="UP000541558"/>
    </source>
</evidence>
<comment type="caution">
    <text evidence="2">The sequence shown here is derived from an EMBL/GenBank/DDBJ whole genome shotgun (WGS) entry which is preliminary data.</text>
</comment>
<organism evidence="2 3">
    <name type="scientific">Ephemerocybe angulata</name>
    <dbReference type="NCBI Taxonomy" id="980116"/>
    <lineage>
        <taxon>Eukaryota</taxon>
        <taxon>Fungi</taxon>
        <taxon>Dikarya</taxon>
        <taxon>Basidiomycota</taxon>
        <taxon>Agaricomycotina</taxon>
        <taxon>Agaricomycetes</taxon>
        <taxon>Agaricomycetidae</taxon>
        <taxon>Agaricales</taxon>
        <taxon>Agaricineae</taxon>
        <taxon>Psathyrellaceae</taxon>
        <taxon>Ephemerocybe</taxon>
    </lineage>
</organism>
<dbReference type="AlphaFoldDB" id="A0A8H5BME1"/>
<feature type="compositionally biased region" description="Acidic residues" evidence="1">
    <location>
        <begin position="176"/>
        <end position="187"/>
    </location>
</feature>
<name>A0A8H5BME1_9AGAR</name>
<feature type="compositionally biased region" description="Polar residues" evidence="1">
    <location>
        <begin position="293"/>
        <end position="302"/>
    </location>
</feature>